<dbReference type="InterPro" id="IPR025546">
    <property type="entry name" value="YqzH"/>
</dbReference>
<sequence>MEKKFLFKMLRNSFLQYGRDLEIDPLSNDDYIKIIEKIAEEKKKDTEWYEVVEDIVYGYLTNQE</sequence>
<dbReference type="RefSeq" id="WP_136352903.1">
    <property type="nucleotide sequence ID" value="NZ_CP046266.1"/>
</dbReference>
<protein>
    <recommendedName>
        <fullName evidence="3">YqzH-like protein</fullName>
    </recommendedName>
</protein>
<dbReference type="EMBL" id="SSNT01000006">
    <property type="protein sequence ID" value="THF80464.1"/>
    <property type="molecule type" value="Genomic_DNA"/>
</dbReference>
<keyword evidence="2" id="KW-1185">Reference proteome</keyword>
<dbReference type="OrthoDB" id="2937597at2"/>
<accession>A0A4S4C0K1</accession>
<reference evidence="1 2" key="1">
    <citation type="submission" date="2019-04" db="EMBL/GenBank/DDBJ databases">
        <title>Bacillus sediminilitoris sp. nov., isolated from a tidal flat sediment on the East China Sea.</title>
        <authorList>
            <person name="Wei Y."/>
            <person name="Mao H."/>
            <person name="Fang J."/>
        </authorList>
    </citation>
    <scope>NUCLEOTIDE SEQUENCE [LARGE SCALE GENOMIC DNA]</scope>
    <source>
        <strain evidence="1 2">DSL-17</strain>
    </source>
</reference>
<evidence type="ECO:0000313" key="2">
    <source>
        <dbReference type="Proteomes" id="UP000310334"/>
    </source>
</evidence>
<comment type="caution">
    <text evidence="1">The sequence shown here is derived from an EMBL/GenBank/DDBJ whole genome shotgun (WGS) entry which is preliminary data.</text>
</comment>
<name>A0A4S4C0K1_9BACI</name>
<proteinExistence type="predicted"/>
<dbReference type="Proteomes" id="UP000310334">
    <property type="component" value="Unassembled WGS sequence"/>
</dbReference>
<evidence type="ECO:0008006" key="3">
    <source>
        <dbReference type="Google" id="ProtNLM"/>
    </source>
</evidence>
<gene>
    <name evidence="1" type="ORF">E6W99_08625</name>
</gene>
<dbReference type="Pfam" id="PF14164">
    <property type="entry name" value="YqzH"/>
    <property type="match status" value="1"/>
</dbReference>
<evidence type="ECO:0000313" key="1">
    <source>
        <dbReference type="EMBL" id="THF80464.1"/>
    </source>
</evidence>
<organism evidence="1 2">
    <name type="scientific">Metabacillus sediminilitoris</name>
    <dbReference type="NCBI Taxonomy" id="2567941"/>
    <lineage>
        <taxon>Bacteria</taxon>
        <taxon>Bacillati</taxon>
        <taxon>Bacillota</taxon>
        <taxon>Bacilli</taxon>
        <taxon>Bacillales</taxon>
        <taxon>Bacillaceae</taxon>
        <taxon>Metabacillus</taxon>
    </lineage>
</organism>
<dbReference type="AlphaFoldDB" id="A0A4S4C0K1"/>